<feature type="domain" description="D-isomer specific 2-hydroxyacid dehydrogenase NAD-binding" evidence="7">
    <location>
        <begin position="115"/>
        <end position="288"/>
    </location>
</feature>
<evidence type="ECO:0000256" key="3">
    <source>
        <dbReference type="ARBA" id="ARBA00023002"/>
    </source>
</evidence>
<dbReference type="Proteomes" id="UP001209083">
    <property type="component" value="Chromosome"/>
</dbReference>
<dbReference type="InterPro" id="IPR006139">
    <property type="entry name" value="D-isomer_2_OHA_DH_cat_dom"/>
</dbReference>
<evidence type="ECO:0000259" key="7">
    <source>
        <dbReference type="Pfam" id="PF02826"/>
    </source>
</evidence>
<dbReference type="InterPro" id="IPR050857">
    <property type="entry name" value="D-2-hydroxyacid_DH"/>
</dbReference>
<dbReference type="EMBL" id="CP090958">
    <property type="protein sequence ID" value="WGW11555.1"/>
    <property type="molecule type" value="Genomic_DNA"/>
</dbReference>
<dbReference type="Gene3D" id="3.40.50.720">
    <property type="entry name" value="NAD(P)-binding Rossmann-like Domain"/>
    <property type="match status" value="2"/>
</dbReference>
<evidence type="ECO:0000313" key="9">
    <source>
        <dbReference type="Proteomes" id="UP001209083"/>
    </source>
</evidence>
<gene>
    <name evidence="8" type="ORF">LWF01_15900</name>
</gene>
<evidence type="ECO:0000256" key="2">
    <source>
        <dbReference type="ARBA" id="ARBA00022605"/>
    </source>
</evidence>
<keyword evidence="4" id="KW-0520">NAD</keyword>
<dbReference type="Pfam" id="PF00389">
    <property type="entry name" value="2-Hacid_dh"/>
    <property type="match status" value="1"/>
</dbReference>
<accession>A0ABY8QTQ1</accession>
<dbReference type="InterPro" id="IPR006140">
    <property type="entry name" value="D-isomer_DH_NAD-bd"/>
</dbReference>
<dbReference type="PANTHER" id="PTHR42789">
    <property type="entry name" value="D-ISOMER SPECIFIC 2-HYDROXYACID DEHYDROGENASE FAMILY PROTEIN (AFU_ORTHOLOGUE AFUA_6G10090)"/>
    <property type="match status" value="1"/>
</dbReference>
<organism evidence="8 9">
    <name type="scientific">Saxibacter everestensis</name>
    <dbReference type="NCBI Taxonomy" id="2909229"/>
    <lineage>
        <taxon>Bacteria</taxon>
        <taxon>Bacillati</taxon>
        <taxon>Actinomycetota</taxon>
        <taxon>Actinomycetes</taxon>
        <taxon>Micrococcales</taxon>
        <taxon>Brevibacteriaceae</taxon>
        <taxon>Saxibacter</taxon>
    </lineage>
</organism>
<reference evidence="8 9" key="1">
    <citation type="submission" date="2023-05" db="EMBL/GenBank/DDBJ databases">
        <title>Lithophilousrod everest ZFBP1038 complete genpme.</title>
        <authorList>
            <person name="Tian M."/>
        </authorList>
    </citation>
    <scope>NUCLEOTIDE SEQUENCE [LARGE SCALE GENOMIC DNA]</scope>
    <source>
        <strain evidence="8 9">ZFBP1038</strain>
    </source>
</reference>
<protein>
    <submittedName>
        <fullName evidence="8">Phosphoglycerate dehydrogenase</fullName>
    </submittedName>
</protein>
<sequence length="321" mass="33194">MPPLGPVVVTTPSFAKHSKRPIETAKQEDLGLVWKTEGHPLSGQDLVSVIGDAEGVIVGLDSVDRSVLESAPSLKVVAKHGVGTDNIDLLAAADMGIAVVNAPGANADGVADLTMGLLLSSARRIVQADASLRAGQWTTFFGQELRGKTLGIVGFGRIGRCVAQRAHGFGLTLVGYDPFVPAADFDAAGVRSVSLEDCVAISNFVTLHMPFGPGDQPLLTRDLLEMMPRGAGLVNAARGGLVDETALAELLHAGHLDFAALDAFGTEPLRADDPLLTAPNLVLTPHIGAFSDGANAAMGEAVVRDVAQVLRGGQPVNPVQG</sequence>
<evidence type="ECO:0000313" key="8">
    <source>
        <dbReference type="EMBL" id="WGW11555.1"/>
    </source>
</evidence>
<comment type="similarity">
    <text evidence="1 5">Belongs to the D-isomer specific 2-hydroxyacid dehydrogenase family.</text>
</comment>
<keyword evidence="9" id="KW-1185">Reference proteome</keyword>
<dbReference type="Pfam" id="PF02826">
    <property type="entry name" value="2-Hacid_dh_C"/>
    <property type="match status" value="1"/>
</dbReference>
<feature type="domain" description="D-isomer specific 2-hydroxyacid dehydrogenase catalytic" evidence="6">
    <location>
        <begin position="36"/>
        <end position="319"/>
    </location>
</feature>
<dbReference type="PROSITE" id="PS00065">
    <property type="entry name" value="D_2_HYDROXYACID_DH_1"/>
    <property type="match status" value="1"/>
</dbReference>
<name>A0ABY8QTQ1_9MICO</name>
<dbReference type="CDD" id="cd12172">
    <property type="entry name" value="PGDH_like_2"/>
    <property type="match status" value="1"/>
</dbReference>
<dbReference type="PANTHER" id="PTHR42789:SF1">
    <property type="entry name" value="D-ISOMER SPECIFIC 2-HYDROXYACID DEHYDROGENASE FAMILY PROTEIN (AFU_ORTHOLOGUE AFUA_6G10090)"/>
    <property type="match status" value="1"/>
</dbReference>
<evidence type="ECO:0000256" key="4">
    <source>
        <dbReference type="ARBA" id="ARBA00023027"/>
    </source>
</evidence>
<keyword evidence="3 5" id="KW-0560">Oxidoreductase</keyword>
<dbReference type="RefSeq" id="WP_349638345.1">
    <property type="nucleotide sequence ID" value="NZ_CP090958.1"/>
</dbReference>
<evidence type="ECO:0000256" key="1">
    <source>
        <dbReference type="ARBA" id="ARBA00005854"/>
    </source>
</evidence>
<evidence type="ECO:0000256" key="5">
    <source>
        <dbReference type="RuleBase" id="RU003719"/>
    </source>
</evidence>
<evidence type="ECO:0000259" key="6">
    <source>
        <dbReference type="Pfam" id="PF00389"/>
    </source>
</evidence>
<proteinExistence type="inferred from homology"/>
<dbReference type="SUPFAM" id="SSF51735">
    <property type="entry name" value="NAD(P)-binding Rossmann-fold domains"/>
    <property type="match status" value="1"/>
</dbReference>
<dbReference type="SUPFAM" id="SSF52283">
    <property type="entry name" value="Formate/glycerate dehydrogenase catalytic domain-like"/>
    <property type="match status" value="1"/>
</dbReference>
<dbReference type="InterPro" id="IPR029752">
    <property type="entry name" value="D-isomer_DH_CS1"/>
</dbReference>
<dbReference type="InterPro" id="IPR036291">
    <property type="entry name" value="NAD(P)-bd_dom_sf"/>
</dbReference>
<keyword evidence="2" id="KW-0028">Amino-acid biosynthesis</keyword>